<name>E2BWW7_HARSA</name>
<evidence type="ECO:0000313" key="3">
    <source>
        <dbReference type="EMBL" id="EFN79831.1"/>
    </source>
</evidence>
<dbReference type="STRING" id="610380.E2BWW7"/>
<organism evidence="4">
    <name type="scientific">Harpegnathos saltator</name>
    <name type="common">Jerdon's jumping ant</name>
    <dbReference type="NCBI Taxonomy" id="610380"/>
    <lineage>
        <taxon>Eukaryota</taxon>
        <taxon>Metazoa</taxon>
        <taxon>Ecdysozoa</taxon>
        <taxon>Arthropoda</taxon>
        <taxon>Hexapoda</taxon>
        <taxon>Insecta</taxon>
        <taxon>Pterygota</taxon>
        <taxon>Neoptera</taxon>
        <taxon>Endopterygota</taxon>
        <taxon>Hymenoptera</taxon>
        <taxon>Apocrita</taxon>
        <taxon>Aculeata</taxon>
        <taxon>Formicoidea</taxon>
        <taxon>Formicidae</taxon>
        <taxon>Ponerinae</taxon>
        <taxon>Ponerini</taxon>
        <taxon>Harpegnathos</taxon>
    </lineage>
</organism>
<feature type="region of interest" description="Disordered" evidence="1">
    <location>
        <begin position="353"/>
        <end position="372"/>
    </location>
</feature>
<gene>
    <name evidence="3" type="ORF">EAI_11037</name>
</gene>
<evidence type="ECO:0000256" key="2">
    <source>
        <dbReference type="SAM" id="SignalP"/>
    </source>
</evidence>
<dbReference type="Proteomes" id="UP000008237">
    <property type="component" value="Unassembled WGS sequence"/>
</dbReference>
<dbReference type="OrthoDB" id="7647635at2759"/>
<evidence type="ECO:0000313" key="4">
    <source>
        <dbReference type="Proteomes" id="UP000008237"/>
    </source>
</evidence>
<dbReference type="KEGG" id="hst:105187458"/>
<feature type="signal peptide" evidence="2">
    <location>
        <begin position="1"/>
        <end position="19"/>
    </location>
</feature>
<protein>
    <submittedName>
        <fullName evidence="3">Hymenoptaecin</fullName>
    </submittedName>
</protein>
<accession>E2BWW7</accession>
<dbReference type="InParanoid" id="E2BWW7"/>
<keyword evidence="2" id="KW-0732">Signal</keyword>
<feature type="chain" id="PRO_5003157504" evidence="2">
    <location>
        <begin position="20"/>
        <end position="483"/>
    </location>
</feature>
<feature type="region of interest" description="Disordered" evidence="1">
    <location>
        <begin position="250"/>
        <end position="272"/>
    </location>
</feature>
<sequence length="483" mass="52973">MKLHALVLTLCVVVGYAIAETEENSQWPTSFSGPYRFRRDSQKNSINIQATRPENGPTRQPTLDLNFNRNLANNDRTRADVFGGVSKVPGQRAQPHLGIQVERDIGKNGFIRGSGQLQPRPGSHRFSPSFGITGGFRFRREANPQRNSISFQGAQPMSGPNRQPSWDLNFNRNIANNDRTRADVFGGVSKVPGQRAQPHVGIQAERNFGKNGFIQGSGQLQPGRGGRGVSPSFGINGGFRFRREANPQRNSISFHGTQPMSGPNRQPSWDLNFNRNIANNDRSRADVFGGVSKIPGQRAQPHVGIQVERNIGKNGFISGSGQLQPRPGGHGVSPSFGITSGFRFRREANPQRNSISFQGTQPMSGPNRQPSWDLNFNRNIANNDRSRADVFGGVSKIPGQRAQPHVGIQAERNFGKNGFISGSGQLQPGRGGRGVSPSFGITGGFRFRRETEPQLAQANFDNNGVIRDSDQLWPAPRGHEVYP</sequence>
<dbReference type="AlphaFoldDB" id="E2BWW7"/>
<reference evidence="3 4" key="1">
    <citation type="journal article" date="2010" name="Science">
        <title>Genomic comparison of the ants Camponotus floridanus and Harpegnathos saltator.</title>
        <authorList>
            <person name="Bonasio R."/>
            <person name="Zhang G."/>
            <person name="Ye C."/>
            <person name="Mutti N.S."/>
            <person name="Fang X."/>
            <person name="Qin N."/>
            <person name="Donahue G."/>
            <person name="Yang P."/>
            <person name="Li Q."/>
            <person name="Li C."/>
            <person name="Zhang P."/>
            <person name="Huang Z."/>
            <person name="Berger S.L."/>
            <person name="Reinberg D."/>
            <person name="Wang J."/>
            <person name="Liebig J."/>
        </authorList>
    </citation>
    <scope>NUCLEOTIDE SEQUENCE [LARGE SCALE GENOMIC DNA]</scope>
    <source>
        <strain evidence="3 4">R22 G/1</strain>
    </source>
</reference>
<proteinExistence type="predicted"/>
<dbReference type="EMBL" id="GL451188">
    <property type="protein sequence ID" value="EFN79831.1"/>
    <property type="molecule type" value="Genomic_DNA"/>
</dbReference>
<feature type="region of interest" description="Disordered" evidence="1">
    <location>
        <begin position="461"/>
        <end position="483"/>
    </location>
</feature>
<evidence type="ECO:0000256" key="1">
    <source>
        <dbReference type="SAM" id="MobiDB-lite"/>
    </source>
</evidence>
<keyword evidence="4" id="KW-1185">Reference proteome</keyword>